<evidence type="ECO:0000259" key="4">
    <source>
        <dbReference type="Pfam" id="PF02016"/>
    </source>
</evidence>
<keyword evidence="2" id="KW-0378">Hydrolase</keyword>
<dbReference type="AlphaFoldDB" id="A0A2R4M9C9"/>
<dbReference type="KEGG" id="mmyr:MXMO3_00094"/>
<name>A0A2R4M9C9_9HYPH</name>
<feature type="active site" description="Charge relay system" evidence="3">
    <location>
        <position position="318"/>
    </location>
</feature>
<evidence type="ECO:0000313" key="7">
    <source>
        <dbReference type="Proteomes" id="UP000258927"/>
    </source>
</evidence>
<dbReference type="Gene3D" id="3.50.30.60">
    <property type="entry name" value="LD-carboxypeptidase A C-terminal domain-like"/>
    <property type="match status" value="1"/>
</dbReference>
<reference evidence="6 7" key="1">
    <citation type="submission" date="2017-05" db="EMBL/GenBank/DDBJ databases">
        <title>Genome Analysis of Maritalea myrionectae HL2708#5.</title>
        <authorList>
            <consortium name="Cotde Inc.-PKNU"/>
            <person name="Jang D."/>
            <person name="Oh H.-M."/>
        </authorList>
    </citation>
    <scope>NUCLEOTIDE SEQUENCE [LARGE SCALE GENOMIC DNA]</scope>
    <source>
        <strain evidence="6 7">HL2708#5</strain>
    </source>
</reference>
<dbReference type="InterPro" id="IPR040449">
    <property type="entry name" value="Peptidase_S66_N"/>
</dbReference>
<dbReference type="EMBL" id="CP021330">
    <property type="protein sequence ID" value="AVX02642.1"/>
    <property type="molecule type" value="Genomic_DNA"/>
</dbReference>
<evidence type="ECO:0000256" key="1">
    <source>
        <dbReference type="ARBA" id="ARBA00010233"/>
    </source>
</evidence>
<dbReference type="CDD" id="cd07062">
    <property type="entry name" value="Peptidase_S66_mccF_like"/>
    <property type="match status" value="1"/>
</dbReference>
<dbReference type="InterPro" id="IPR027461">
    <property type="entry name" value="Carboxypeptidase_A_C_sf"/>
</dbReference>
<dbReference type="InterPro" id="IPR003507">
    <property type="entry name" value="S66_fam"/>
</dbReference>
<feature type="active site" description="Charge relay system" evidence="3">
    <location>
        <position position="246"/>
    </location>
</feature>
<dbReference type="GO" id="GO:0004180">
    <property type="term" value="F:carboxypeptidase activity"/>
    <property type="evidence" value="ECO:0007669"/>
    <property type="project" value="UniProtKB-KW"/>
</dbReference>
<dbReference type="InterPro" id="IPR029062">
    <property type="entry name" value="Class_I_gatase-like"/>
</dbReference>
<evidence type="ECO:0000259" key="5">
    <source>
        <dbReference type="Pfam" id="PF17676"/>
    </source>
</evidence>
<dbReference type="PANTHER" id="PTHR30237:SF4">
    <property type="entry name" value="LD-CARBOXYPEPTIDASE C-TERMINAL DOMAIN-CONTAINING PROTEIN"/>
    <property type="match status" value="1"/>
</dbReference>
<feature type="domain" description="LD-carboxypeptidase C-terminal" evidence="5">
    <location>
        <begin position="212"/>
        <end position="333"/>
    </location>
</feature>
<feature type="active site" description="Nucleophile" evidence="3">
    <location>
        <position position="118"/>
    </location>
</feature>
<sequence>MSLANLAKPQKLSPGDKVAVVSPSWGGAGQFPHRYEAGKRQLTETFNVQVVDMPHATKPAAWVAQNPKARAEDVMAAFADPSIKAVITAIGGDDSIRLLPHLDLNVITDNPKIFMGYSDTTILHFACLTAGLSSFYGPAIMAGFGENGGIFPYMEQAVRKCLFSNDPVGEVPAAAEWTVEMLDWAKPELQSQKRKLQPALGRTCLQGSGKVQGRLIGGCIDVLPMLVGTSIWPDSDMFDDAILFIETSEEGPAPDAIKRILRNLGVQGIFDRLNGILIGRPGGGVKDLRQYDRATQEVVRDEFAQPALPIMAQLDFGHTDPMCVLPYGALTEIDCDNLQFSILEPACRED</sequence>
<dbReference type="Gene3D" id="3.40.50.10740">
    <property type="entry name" value="Class I glutamine amidotransferase-like"/>
    <property type="match status" value="1"/>
</dbReference>
<keyword evidence="7" id="KW-1185">Reference proteome</keyword>
<evidence type="ECO:0000256" key="2">
    <source>
        <dbReference type="ARBA" id="ARBA00022801"/>
    </source>
</evidence>
<dbReference type="InterPro" id="IPR027478">
    <property type="entry name" value="LdcA_N"/>
</dbReference>
<evidence type="ECO:0000313" key="6">
    <source>
        <dbReference type="EMBL" id="AVX02642.1"/>
    </source>
</evidence>
<dbReference type="PIRSF" id="PIRSF028757">
    <property type="entry name" value="LD-carboxypeptidase"/>
    <property type="match status" value="1"/>
</dbReference>
<proteinExistence type="inferred from homology"/>
<dbReference type="SUPFAM" id="SSF141986">
    <property type="entry name" value="LD-carboxypeptidase A C-terminal domain-like"/>
    <property type="match status" value="1"/>
</dbReference>
<dbReference type="InterPro" id="IPR040921">
    <property type="entry name" value="Peptidase_S66C"/>
</dbReference>
<dbReference type="Proteomes" id="UP000258927">
    <property type="component" value="Chromosome"/>
</dbReference>
<dbReference type="SUPFAM" id="SSF52317">
    <property type="entry name" value="Class I glutamine amidotransferase-like"/>
    <property type="match status" value="1"/>
</dbReference>
<protein>
    <submittedName>
        <fullName evidence="6">Muramoyltetrapeptide carboxypeptidase</fullName>
    </submittedName>
</protein>
<evidence type="ECO:0000256" key="3">
    <source>
        <dbReference type="PIRSR" id="PIRSR028757-1"/>
    </source>
</evidence>
<keyword evidence="6" id="KW-0121">Carboxypeptidase</keyword>
<dbReference type="RefSeq" id="WP_117394587.1">
    <property type="nucleotide sequence ID" value="NZ_CP021330.1"/>
</dbReference>
<dbReference type="STRING" id="1122213.GCA_000423365_02810"/>
<dbReference type="Pfam" id="PF17676">
    <property type="entry name" value="Peptidase_S66C"/>
    <property type="match status" value="1"/>
</dbReference>
<dbReference type="PANTHER" id="PTHR30237">
    <property type="entry name" value="MURAMOYLTETRAPEPTIDE CARBOXYPEPTIDASE"/>
    <property type="match status" value="1"/>
</dbReference>
<feature type="domain" description="LD-carboxypeptidase N-terminal" evidence="4">
    <location>
        <begin position="18"/>
        <end position="137"/>
    </location>
</feature>
<organism evidence="6 7">
    <name type="scientific">Maritalea myrionectae</name>
    <dbReference type="NCBI Taxonomy" id="454601"/>
    <lineage>
        <taxon>Bacteria</taxon>
        <taxon>Pseudomonadati</taxon>
        <taxon>Pseudomonadota</taxon>
        <taxon>Alphaproteobacteria</taxon>
        <taxon>Hyphomicrobiales</taxon>
        <taxon>Devosiaceae</taxon>
        <taxon>Maritalea</taxon>
    </lineage>
</organism>
<keyword evidence="6" id="KW-0645">Protease</keyword>
<comment type="similarity">
    <text evidence="1">Belongs to the peptidase S66 family.</text>
</comment>
<accession>A0A2R4M9C9</accession>
<gene>
    <name evidence="6" type="ORF">MXMO3_00094</name>
</gene>
<dbReference type="Pfam" id="PF02016">
    <property type="entry name" value="Peptidase_S66"/>
    <property type="match status" value="1"/>
</dbReference>